<protein>
    <submittedName>
        <fullName evidence="2">Transcriptional regulator TrmB</fullName>
    </submittedName>
</protein>
<dbReference type="AlphaFoldDB" id="A0A2N8PGZ7"/>
<dbReference type="SMART" id="SM00421">
    <property type="entry name" value="HTH_LUXR"/>
    <property type="match status" value="1"/>
</dbReference>
<dbReference type="SUPFAM" id="SSF46785">
    <property type="entry name" value="Winged helix' DNA-binding domain"/>
    <property type="match status" value="1"/>
</dbReference>
<dbReference type="Gene3D" id="1.10.10.10">
    <property type="entry name" value="Winged helix-like DNA-binding domain superfamily/Winged helix DNA-binding domain"/>
    <property type="match status" value="2"/>
</dbReference>
<dbReference type="InterPro" id="IPR000792">
    <property type="entry name" value="Tscrpt_reg_LuxR_C"/>
</dbReference>
<accession>A0A2N8PGZ7</accession>
<dbReference type="RefSeq" id="WP_102922906.1">
    <property type="nucleotide sequence ID" value="NZ_LJSN01000002.1"/>
</dbReference>
<dbReference type="PANTHER" id="PTHR34293:SF1">
    <property type="entry name" value="HTH-TYPE TRANSCRIPTIONAL REGULATOR TRMBL2"/>
    <property type="match status" value="1"/>
</dbReference>
<dbReference type="GO" id="GO:0006355">
    <property type="term" value="P:regulation of DNA-templated transcription"/>
    <property type="evidence" value="ECO:0007669"/>
    <property type="project" value="InterPro"/>
</dbReference>
<keyword evidence="3" id="KW-1185">Reference proteome</keyword>
<proteinExistence type="predicted"/>
<name>A0A2N8PGZ7_STRNR</name>
<dbReference type="InterPro" id="IPR051797">
    <property type="entry name" value="TrmB-like"/>
</dbReference>
<dbReference type="GO" id="GO:0003677">
    <property type="term" value="F:DNA binding"/>
    <property type="evidence" value="ECO:0007669"/>
    <property type="project" value="InterPro"/>
</dbReference>
<reference evidence="3" key="1">
    <citation type="submission" date="2015-09" db="EMBL/GenBank/DDBJ databases">
        <authorList>
            <person name="Graham D.E."/>
            <person name="Mahan K.M."/>
            <person name="Klingeman D.M."/>
            <person name="Fida T."/>
            <person name="Giannone R.J."/>
            <person name="Hettich R.L."/>
            <person name="Parry R.J."/>
            <person name="Spain J.C."/>
        </authorList>
    </citation>
    <scope>NUCLEOTIDE SEQUENCE [LARGE SCALE GENOMIC DNA]</scope>
    <source>
        <strain evidence="3">JCM 4701</strain>
    </source>
</reference>
<comment type="caution">
    <text evidence="2">The sequence shown here is derived from an EMBL/GenBank/DDBJ whole genome shotgun (WGS) entry which is preliminary data.</text>
</comment>
<dbReference type="SUPFAM" id="SSF46894">
    <property type="entry name" value="C-terminal effector domain of the bipartite response regulators"/>
    <property type="match status" value="1"/>
</dbReference>
<evidence type="ECO:0000313" key="2">
    <source>
        <dbReference type="EMBL" id="PNE40271.1"/>
    </source>
</evidence>
<dbReference type="EMBL" id="LJSN01000002">
    <property type="protein sequence ID" value="PNE40271.1"/>
    <property type="molecule type" value="Genomic_DNA"/>
</dbReference>
<evidence type="ECO:0000313" key="3">
    <source>
        <dbReference type="Proteomes" id="UP000236047"/>
    </source>
</evidence>
<dbReference type="InterPro" id="IPR002831">
    <property type="entry name" value="Tscrpt_reg_TrmB_N"/>
</dbReference>
<dbReference type="Pfam" id="PF01978">
    <property type="entry name" value="TrmB"/>
    <property type="match status" value="1"/>
</dbReference>
<dbReference type="PANTHER" id="PTHR34293">
    <property type="entry name" value="HTH-TYPE TRANSCRIPTIONAL REGULATOR TRMBL2"/>
    <property type="match status" value="1"/>
</dbReference>
<dbReference type="InterPro" id="IPR036388">
    <property type="entry name" value="WH-like_DNA-bd_sf"/>
</dbReference>
<organism evidence="2 3">
    <name type="scientific">Streptomyces noursei</name>
    <name type="common">Streptomyces albulus</name>
    <dbReference type="NCBI Taxonomy" id="1971"/>
    <lineage>
        <taxon>Bacteria</taxon>
        <taxon>Bacillati</taxon>
        <taxon>Actinomycetota</taxon>
        <taxon>Actinomycetes</taxon>
        <taxon>Kitasatosporales</taxon>
        <taxon>Streptomycetaceae</taxon>
        <taxon>Streptomyces</taxon>
    </lineage>
</organism>
<dbReference type="Proteomes" id="UP000236047">
    <property type="component" value="Unassembled WGS sequence"/>
</dbReference>
<sequence>MSDDDRPAHLVRLGLSATEATTYLAMLDTGPTTVAALARRLGRTPADAEHTLARLIHLGLATSHGPDRSGIAPIEPSIGLGRLASARTEELQQAHLVAMDAYRTYRRQVHPQATDDLVEVVTGPQIVERILQVEDAATSEVLRFDAPPWHTGGTPNPTEIRNLERGVSYRIVYSKSAVENSDYYACNIRPCIAAGEQARVLQSLPVKLGVFDQRLAIVSLAFGDTDVNDSMLLVRPSSLLRALTGLFETSWRSAYPLHFGERVPPALRPIQRRILELLGSGVTDETIAELLGISRRTLSRQLEQLNRAADATTRFQLALYAARKGWV</sequence>
<gene>
    <name evidence="2" type="ORF">AOB60_04615</name>
</gene>
<dbReference type="InterPro" id="IPR016032">
    <property type="entry name" value="Sig_transdc_resp-reg_C-effctor"/>
</dbReference>
<dbReference type="InterPro" id="IPR036390">
    <property type="entry name" value="WH_DNA-bd_sf"/>
</dbReference>
<evidence type="ECO:0000259" key="1">
    <source>
        <dbReference type="SMART" id="SM00421"/>
    </source>
</evidence>
<feature type="domain" description="HTH luxR-type" evidence="1">
    <location>
        <begin position="264"/>
        <end position="321"/>
    </location>
</feature>